<sequence length="151" mass="17088">MNKPKWNGEDFQTQAWPFFWLTRSTALYLSRLERSLKKVGLDIARWRVLMCVGPKDAIGISEIADLAIVKLPTMMKIIQRMEADGMLDCRPREEDGRFTDVTLTENGIAAREQAWAIAQKIYEKAFANISPAENAALNKSLAKIVASLEEE</sequence>
<reference evidence="5 6" key="1">
    <citation type="submission" date="2023-06" db="EMBL/GenBank/DDBJ databases">
        <title>Draft genome sequence of Novosphingobium sp. strain IK01.</title>
        <authorList>
            <person name="Hatamoto M."/>
            <person name="Ikarashi T."/>
            <person name="Yamaguchi T."/>
        </authorList>
    </citation>
    <scope>NUCLEOTIDE SEQUENCE [LARGE SCALE GENOMIC DNA]</scope>
    <source>
        <strain evidence="5 6">IK01</strain>
    </source>
</reference>
<keyword evidence="3" id="KW-0804">Transcription</keyword>
<dbReference type="InterPro" id="IPR036390">
    <property type="entry name" value="WH_DNA-bd_sf"/>
</dbReference>
<accession>A0ABQ6P377</accession>
<dbReference type="EMBL" id="BTFW01000001">
    <property type="protein sequence ID" value="GMM59535.1"/>
    <property type="molecule type" value="Genomic_DNA"/>
</dbReference>
<evidence type="ECO:0000256" key="1">
    <source>
        <dbReference type="ARBA" id="ARBA00023015"/>
    </source>
</evidence>
<keyword evidence="2" id="KW-0238">DNA-binding</keyword>
<gene>
    <name evidence="5" type="ORF">NUTIK01_03120</name>
</gene>
<keyword evidence="6" id="KW-1185">Reference proteome</keyword>
<dbReference type="InterPro" id="IPR036388">
    <property type="entry name" value="WH-like_DNA-bd_sf"/>
</dbReference>
<dbReference type="InterPro" id="IPR000835">
    <property type="entry name" value="HTH_MarR-typ"/>
</dbReference>
<proteinExistence type="predicted"/>
<dbReference type="Proteomes" id="UP001187221">
    <property type="component" value="Unassembled WGS sequence"/>
</dbReference>
<evidence type="ECO:0000313" key="6">
    <source>
        <dbReference type="Proteomes" id="UP001187221"/>
    </source>
</evidence>
<evidence type="ECO:0000259" key="4">
    <source>
        <dbReference type="PROSITE" id="PS50995"/>
    </source>
</evidence>
<keyword evidence="1" id="KW-0805">Transcription regulation</keyword>
<dbReference type="Gene3D" id="1.10.10.10">
    <property type="entry name" value="Winged helix-like DNA-binding domain superfamily/Winged helix DNA-binding domain"/>
    <property type="match status" value="1"/>
</dbReference>
<dbReference type="PROSITE" id="PS50995">
    <property type="entry name" value="HTH_MARR_2"/>
    <property type="match status" value="1"/>
</dbReference>
<name>A0ABQ6P377_9SPHN</name>
<evidence type="ECO:0000256" key="2">
    <source>
        <dbReference type="ARBA" id="ARBA00023125"/>
    </source>
</evidence>
<dbReference type="SUPFAM" id="SSF46785">
    <property type="entry name" value="Winged helix' DNA-binding domain"/>
    <property type="match status" value="1"/>
</dbReference>
<comment type="caution">
    <text evidence="5">The sequence shown here is derived from an EMBL/GenBank/DDBJ whole genome shotgun (WGS) entry which is preliminary data.</text>
</comment>
<protein>
    <submittedName>
        <fullName evidence="5">MarR family transcriptional regulator</fullName>
    </submittedName>
</protein>
<evidence type="ECO:0000313" key="5">
    <source>
        <dbReference type="EMBL" id="GMM59535.1"/>
    </source>
</evidence>
<feature type="domain" description="HTH marR-type" evidence="4">
    <location>
        <begin position="1"/>
        <end position="146"/>
    </location>
</feature>
<dbReference type="SMART" id="SM00347">
    <property type="entry name" value="HTH_MARR"/>
    <property type="match status" value="1"/>
</dbReference>
<organism evidence="5 6">
    <name type="scientific">Novosphingobium pituita</name>
    <dbReference type="NCBI Taxonomy" id="3056842"/>
    <lineage>
        <taxon>Bacteria</taxon>
        <taxon>Pseudomonadati</taxon>
        <taxon>Pseudomonadota</taxon>
        <taxon>Alphaproteobacteria</taxon>
        <taxon>Sphingomonadales</taxon>
        <taxon>Sphingomonadaceae</taxon>
        <taxon>Novosphingobium</taxon>
    </lineage>
</organism>
<dbReference type="RefSeq" id="WP_317973390.1">
    <property type="nucleotide sequence ID" value="NZ_BTFW01000001.1"/>
</dbReference>
<dbReference type="Pfam" id="PF01047">
    <property type="entry name" value="MarR"/>
    <property type="match status" value="1"/>
</dbReference>
<evidence type="ECO:0000256" key="3">
    <source>
        <dbReference type="ARBA" id="ARBA00023163"/>
    </source>
</evidence>
<dbReference type="PANTHER" id="PTHR42756:SF1">
    <property type="entry name" value="TRANSCRIPTIONAL REPRESSOR OF EMRAB OPERON"/>
    <property type="match status" value="1"/>
</dbReference>
<dbReference type="PANTHER" id="PTHR42756">
    <property type="entry name" value="TRANSCRIPTIONAL REGULATOR, MARR"/>
    <property type="match status" value="1"/>
</dbReference>